<dbReference type="Proteomes" id="UP001162480">
    <property type="component" value="Chromosome 20"/>
</dbReference>
<gene>
    <name evidence="1" type="ORF">OCTVUL_1B004427</name>
</gene>
<organism evidence="1 2">
    <name type="scientific">Octopus vulgaris</name>
    <name type="common">Common octopus</name>
    <dbReference type="NCBI Taxonomy" id="6645"/>
    <lineage>
        <taxon>Eukaryota</taxon>
        <taxon>Metazoa</taxon>
        <taxon>Spiralia</taxon>
        <taxon>Lophotrochozoa</taxon>
        <taxon>Mollusca</taxon>
        <taxon>Cephalopoda</taxon>
        <taxon>Coleoidea</taxon>
        <taxon>Octopodiformes</taxon>
        <taxon>Octopoda</taxon>
        <taxon>Incirrata</taxon>
        <taxon>Octopodidae</taxon>
        <taxon>Octopus</taxon>
    </lineage>
</organism>
<reference evidence="1" key="1">
    <citation type="submission" date="2023-08" db="EMBL/GenBank/DDBJ databases">
        <authorList>
            <person name="Alioto T."/>
            <person name="Alioto T."/>
            <person name="Gomez Garrido J."/>
        </authorList>
    </citation>
    <scope>NUCLEOTIDE SEQUENCE</scope>
</reference>
<protein>
    <submittedName>
        <fullName evidence="1">Uncharacterized protein</fullName>
    </submittedName>
</protein>
<dbReference type="EMBL" id="OX597833">
    <property type="protein sequence ID" value="CAI9737640.1"/>
    <property type="molecule type" value="Genomic_DNA"/>
</dbReference>
<evidence type="ECO:0000313" key="2">
    <source>
        <dbReference type="Proteomes" id="UP001162480"/>
    </source>
</evidence>
<dbReference type="AlphaFoldDB" id="A0AA36BNJ6"/>
<keyword evidence="2" id="KW-1185">Reference proteome</keyword>
<evidence type="ECO:0000313" key="1">
    <source>
        <dbReference type="EMBL" id="CAI9737640.1"/>
    </source>
</evidence>
<proteinExistence type="predicted"/>
<accession>A0AA36BNJ6</accession>
<name>A0AA36BNJ6_OCTVU</name>
<sequence length="125" mass="12945">MIYFRATVPNKYERSTIRLTGRGLSFCATNSGDATALGWHIGSSGNGNGVRASSSNSHHRGFALDFCIGGSGDGYGGILLDIIHCFNKFVITVDVVDVVAVVEIYCGSSGCGCGGDNSALDLAGF</sequence>